<evidence type="ECO:0000313" key="2">
    <source>
        <dbReference type="Proteomes" id="UP000771797"/>
    </source>
</evidence>
<name>A0ABQ6Y5A0_9GAMM</name>
<reference evidence="1 2" key="1">
    <citation type="submission" date="2012-09" db="EMBL/GenBank/DDBJ databases">
        <title>Genome Sequence of alkane-degrading Bacterium Alcanivorax sp. 6-D-6.</title>
        <authorList>
            <person name="Lai Q."/>
            <person name="Shao Z."/>
        </authorList>
    </citation>
    <scope>NUCLEOTIDE SEQUENCE [LARGE SCALE GENOMIC DNA]</scope>
    <source>
        <strain evidence="1 2">6-D-6</strain>
    </source>
</reference>
<proteinExistence type="predicted"/>
<keyword evidence="2" id="KW-1185">Reference proteome</keyword>
<dbReference type="InterPro" id="IPR026331">
    <property type="entry name" value="PFL_4710"/>
</dbReference>
<comment type="caution">
    <text evidence="1">The sequence shown here is derived from an EMBL/GenBank/DDBJ whole genome shotgun (WGS) entry which is preliminary data.</text>
</comment>
<dbReference type="EMBL" id="AQPF01000032">
    <property type="protein sequence ID" value="KAF0804399.1"/>
    <property type="molecule type" value="Genomic_DNA"/>
</dbReference>
<sequence length="347" mass="38042">MTFISTLFYRARHRLWKLPGVVGLLGLFSAFGVVGLLGTAAPARAVDTASIVQSAWSQDCLQYRVVGVCLWLRCTPFGCSVRSSVKVGHYIPELVVSSYQNTGKNPWRDVAFMSPPNGNARGGGVTAEGTDAASATGEDGIHNSLRFKNGDAIGHPASAIFSQFTGQWGYTCSTPARPLQPYFLSVLDTYAWREGLPEKVYPQALVPGLREVRQGLLNRWGNVYPRAGFVTQSNDYKAAAVVAQRVADLVTRNGQPHVYTPLVPRTRSSRGIWAPPPVKEGDKDTHKWQRLTPAMTQSCAVFPDRGPAASFRGHLAQQGDYAWALWRPYSCCKKRGQKLLSHTGDYP</sequence>
<dbReference type="RefSeq" id="WP_236564129.1">
    <property type="nucleotide sequence ID" value="NZ_AQPF01000032.1"/>
</dbReference>
<dbReference type="InterPro" id="IPR009649">
    <property type="entry name" value="TraU"/>
</dbReference>
<protein>
    <recommendedName>
        <fullName evidence="3">Integrating conjugative element protein, PFL_4710 family</fullName>
    </recommendedName>
</protein>
<organism evidence="1 2">
    <name type="scientific">Alcanivorax xiamenensis</name>
    <dbReference type="NCBI Taxonomy" id="1177156"/>
    <lineage>
        <taxon>Bacteria</taxon>
        <taxon>Pseudomonadati</taxon>
        <taxon>Pseudomonadota</taxon>
        <taxon>Gammaproteobacteria</taxon>
        <taxon>Oceanospirillales</taxon>
        <taxon>Alcanivoracaceae</taxon>
        <taxon>Alcanivorax</taxon>
    </lineage>
</organism>
<accession>A0ABQ6Y5A0</accession>
<dbReference type="Proteomes" id="UP000771797">
    <property type="component" value="Unassembled WGS sequence"/>
</dbReference>
<dbReference type="Pfam" id="PF06834">
    <property type="entry name" value="TraU"/>
    <property type="match status" value="1"/>
</dbReference>
<evidence type="ECO:0000313" key="1">
    <source>
        <dbReference type="EMBL" id="KAF0804399.1"/>
    </source>
</evidence>
<gene>
    <name evidence="1" type="ORF">A6D6_03136</name>
</gene>
<dbReference type="NCBIfam" id="TIGR03756">
    <property type="entry name" value="conj_TIGR03756"/>
    <property type="match status" value="1"/>
</dbReference>
<evidence type="ECO:0008006" key="3">
    <source>
        <dbReference type="Google" id="ProtNLM"/>
    </source>
</evidence>